<dbReference type="InterPro" id="IPR036259">
    <property type="entry name" value="MFS_trans_sf"/>
</dbReference>
<gene>
    <name evidence="7" type="ORF">GIB67_039179</name>
</gene>
<dbReference type="AlphaFoldDB" id="A0A7J7MMB3"/>
<evidence type="ECO:0000313" key="8">
    <source>
        <dbReference type="Proteomes" id="UP000541444"/>
    </source>
</evidence>
<sequence length="114" mass="12628">MGNEGPMFTVDEALASVGFGNFQDLVLVYVGMGWASKTMEMILFSFIGPAVQSDWGISSRQESFITSIVFSSMLIGAYLWGVVLDNHGRRVLRRNRETMKPNRTGPKPIAFSGF</sequence>
<evidence type="ECO:0000256" key="1">
    <source>
        <dbReference type="ARBA" id="ARBA00004141"/>
    </source>
</evidence>
<reference evidence="7 8" key="1">
    <citation type="journal article" date="2020" name="IScience">
        <title>Genome Sequencing of the Endangered Kingdonia uniflora (Circaeasteraceae, Ranunculales) Reveals Potential Mechanisms of Evolutionary Specialization.</title>
        <authorList>
            <person name="Sun Y."/>
            <person name="Deng T."/>
            <person name="Zhang A."/>
            <person name="Moore M.J."/>
            <person name="Landis J.B."/>
            <person name="Lin N."/>
            <person name="Zhang H."/>
            <person name="Zhang X."/>
            <person name="Huang J."/>
            <person name="Zhang X."/>
            <person name="Sun H."/>
            <person name="Wang H."/>
        </authorList>
    </citation>
    <scope>NUCLEOTIDE SEQUENCE [LARGE SCALE GENOMIC DNA]</scope>
    <source>
        <strain evidence="7">TB1705</strain>
        <tissue evidence="7">Leaf</tissue>
    </source>
</reference>
<evidence type="ECO:0000256" key="6">
    <source>
        <dbReference type="SAM" id="Phobius"/>
    </source>
</evidence>
<dbReference type="Proteomes" id="UP000541444">
    <property type="component" value="Unassembled WGS sequence"/>
</dbReference>
<comment type="subcellular location">
    <subcellularLocation>
        <location evidence="1">Membrane</location>
        <topology evidence="1">Multi-pass membrane protein</topology>
    </subcellularLocation>
</comment>
<keyword evidence="3 6" id="KW-0812">Transmembrane</keyword>
<accession>A0A7J7MMB3</accession>
<evidence type="ECO:0000256" key="2">
    <source>
        <dbReference type="ARBA" id="ARBA00022448"/>
    </source>
</evidence>
<proteinExistence type="predicted"/>
<keyword evidence="4 6" id="KW-1133">Transmembrane helix</keyword>
<dbReference type="PANTHER" id="PTHR23511:SF5">
    <property type="entry name" value="MAJOR FACILITATOR-TYPE TRANSPORTER HXNZ-RELATED"/>
    <property type="match status" value="1"/>
</dbReference>
<comment type="caution">
    <text evidence="7">The sequence shown here is derived from an EMBL/GenBank/DDBJ whole genome shotgun (WGS) entry which is preliminary data.</text>
</comment>
<keyword evidence="8" id="KW-1185">Reference proteome</keyword>
<name>A0A7J7MMB3_9MAGN</name>
<organism evidence="7 8">
    <name type="scientific">Kingdonia uniflora</name>
    <dbReference type="NCBI Taxonomy" id="39325"/>
    <lineage>
        <taxon>Eukaryota</taxon>
        <taxon>Viridiplantae</taxon>
        <taxon>Streptophyta</taxon>
        <taxon>Embryophyta</taxon>
        <taxon>Tracheophyta</taxon>
        <taxon>Spermatophyta</taxon>
        <taxon>Magnoliopsida</taxon>
        <taxon>Ranunculales</taxon>
        <taxon>Circaeasteraceae</taxon>
        <taxon>Kingdonia</taxon>
    </lineage>
</organism>
<dbReference type="SUPFAM" id="SSF103473">
    <property type="entry name" value="MFS general substrate transporter"/>
    <property type="match status" value="1"/>
</dbReference>
<keyword evidence="2" id="KW-0813">Transport</keyword>
<evidence type="ECO:0000256" key="5">
    <source>
        <dbReference type="ARBA" id="ARBA00023136"/>
    </source>
</evidence>
<protein>
    <submittedName>
        <fullName evidence="7">Uncharacterized protein</fullName>
    </submittedName>
</protein>
<feature type="transmembrane region" description="Helical" evidence="6">
    <location>
        <begin position="64"/>
        <end position="84"/>
    </location>
</feature>
<dbReference type="GO" id="GO:0016020">
    <property type="term" value="C:membrane"/>
    <property type="evidence" value="ECO:0007669"/>
    <property type="project" value="UniProtKB-SubCell"/>
</dbReference>
<dbReference type="Gene3D" id="1.20.1250.20">
    <property type="entry name" value="MFS general substrate transporter like domains"/>
    <property type="match status" value="1"/>
</dbReference>
<dbReference type="OrthoDB" id="4139357at2759"/>
<dbReference type="EMBL" id="JACGCM010001398">
    <property type="protein sequence ID" value="KAF6155848.1"/>
    <property type="molecule type" value="Genomic_DNA"/>
</dbReference>
<evidence type="ECO:0000256" key="4">
    <source>
        <dbReference type="ARBA" id="ARBA00022989"/>
    </source>
</evidence>
<dbReference type="PANTHER" id="PTHR23511">
    <property type="entry name" value="SYNAPTIC VESICLE GLYCOPROTEIN 2"/>
    <property type="match status" value="1"/>
</dbReference>
<evidence type="ECO:0000313" key="7">
    <source>
        <dbReference type="EMBL" id="KAF6155848.1"/>
    </source>
</evidence>
<evidence type="ECO:0000256" key="3">
    <source>
        <dbReference type="ARBA" id="ARBA00022692"/>
    </source>
</evidence>
<keyword evidence="5 6" id="KW-0472">Membrane</keyword>